<dbReference type="Proteomes" id="UP001363460">
    <property type="component" value="Chromosome"/>
</dbReference>
<dbReference type="RefSeq" id="WP_338577493.1">
    <property type="nucleotide sequence ID" value="NZ_CP146369.1"/>
</dbReference>
<dbReference type="EMBL" id="CP146369">
    <property type="protein sequence ID" value="WWT55062.1"/>
    <property type="molecule type" value="Genomic_DNA"/>
</dbReference>
<reference evidence="1 2" key="1">
    <citation type="submission" date="2024-02" db="EMBL/GenBank/DDBJ databases">
        <title>Distribution and functional of Brevundimonas-related endobacteria within Verticillium dahliae.</title>
        <authorList>
            <person name="Zeng H."/>
        </authorList>
    </citation>
    <scope>NUCLEOTIDE SEQUENCE [LARGE SCALE GENOMIC DNA]</scope>
    <source>
        <strain evidence="1 2">TRM 44200</strain>
    </source>
</reference>
<evidence type="ECO:0000313" key="1">
    <source>
        <dbReference type="EMBL" id="WWT55062.1"/>
    </source>
</evidence>
<keyword evidence="2" id="KW-1185">Reference proteome</keyword>
<evidence type="ECO:0000313" key="2">
    <source>
        <dbReference type="Proteomes" id="UP001363460"/>
    </source>
</evidence>
<organism evidence="1 2">
    <name type="scientific">Brevundimonas olei</name>
    <dbReference type="NCBI Taxonomy" id="657642"/>
    <lineage>
        <taxon>Bacteria</taxon>
        <taxon>Pseudomonadati</taxon>
        <taxon>Pseudomonadota</taxon>
        <taxon>Alphaproteobacteria</taxon>
        <taxon>Caulobacterales</taxon>
        <taxon>Caulobacteraceae</taxon>
        <taxon>Brevundimonas</taxon>
    </lineage>
</organism>
<sequence length="119" mass="12270">MLISPGASIVVTALAFLPTQIGAVDIGPELIEVAGMGHIRTIPCEGRRVEVEGTGHALTFTGVCSGLELSGANNFVTITLSPNAVLDVSGSGQAVRWRSSGEPRQSLSGANNSVVRVRD</sequence>
<protein>
    <submittedName>
        <fullName evidence="1">DUF3060 domain-containing protein</fullName>
    </submittedName>
</protein>
<dbReference type="InterPro" id="IPR021417">
    <property type="entry name" value="DUF3060"/>
</dbReference>
<accession>A0ABZ2ICU6</accession>
<gene>
    <name evidence="1" type="ORF">V8J38_01085</name>
</gene>
<name>A0ABZ2ICU6_9CAUL</name>
<dbReference type="Pfam" id="PF11259">
    <property type="entry name" value="DUF3060"/>
    <property type="match status" value="1"/>
</dbReference>
<proteinExistence type="predicted"/>